<keyword evidence="2" id="KW-1185">Reference proteome</keyword>
<gene>
    <name evidence="1" type="ORF">NIDE2218</name>
</gene>
<dbReference type="STRING" id="330214.NIDE2218"/>
<accession>D8PFC5</accession>
<name>D8PFC5_9BACT</name>
<proteinExistence type="predicted"/>
<dbReference type="AlphaFoldDB" id="D8PFC5"/>
<dbReference type="OrthoDB" id="9794260at2"/>
<sequence length="92" mass="10535">MEEHDAEFRRSILDYLVHHPGAKDTQEGVLNWWIAAPCLDEGAERLAIEALGKLVAQGWVLKRDTSNQPIYSLNHAHLKEIRTFLTQDGNER</sequence>
<dbReference type="Proteomes" id="UP000001660">
    <property type="component" value="Chromosome"/>
</dbReference>
<dbReference type="KEGG" id="nde:NIDE2218"/>
<organism evidence="1 2">
    <name type="scientific">Nitrospira defluvii</name>
    <dbReference type="NCBI Taxonomy" id="330214"/>
    <lineage>
        <taxon>Bacteria</taxon>
        <taxon>Pseudomonadati</taxon>
        <taxon>Nitrospirota</taxon>
        <taxon>Nitrospiria</taxon>
        <taxon>Nitrospirales</taxon>
        <taxon>Nitrospiraceae</taxon>
        <taxon>Nitrospira</taxon>
    </lineage>
</organism>
<dbReference type="EMBL" id="FP929003">
    <property type="protein sequence ID" value="CBK41934.1"/>
    <property type="molecule type" value="Genomic_DNA"/>
</dbReference>
<evidence type="ECO:0000313" key="1">
    <source>
        <dbReference type="EMBL" id="CBK41934.1"/>
    </source>
</evidence>
<evidence type="ECO:0000313" key="2">
    <source>
        <dbReference type="Proteomes" id="UP000001660"/>
    </source>
</evidence>
<protein>
    <submittedName>
        <fullName evidence="1">Uncharacterized protein</fullName>
    </submittedName>
</protein>
<reference evidence="1 2" key="1">
    <citation type="journal article" date="2010" name="Proc. Natl. Acad. Sci. U.S.A.">
        <title>A Nitrospira metagenome illuminates the physiology and evolution of globally important nitrite-oxidizing bacteria.</title>
        <authorList>
            <person name="Lucker S."/>
            <person name="Wagner M."/>
            <person name="Maixner F."/>
            <person name="Pelletier E."/>
            <person name="Koch H."/>
            <person name="Vacherie B."/>
            <person name="Rattei T."/>
            <person name="Sinninghe Damste J."/>
            <person name="Spieck E."/>
            <person name="Le Paslier D."/>
            <person name="Daims H."/>
        </authorList>
    </citation>
    <scope>NUCLEOTIDE SEQUENCE [LARGE SCALE GENOMIC DNA]</scope>
</reference>
<dbReference type="HOGENOM" id="CLU_186918_0_0_0"/>